<keyword evidence="25" id="KW-1185">Reference proteome</keyword>
<dbReference type="InterPro" id="IPR036465">
    <property type="entry name" value="vWFA_dom_sf"/>
</dbReference>
<keyword evidence="5 18" id="KW-0812">Transmembrane</keyword>
<evidence type="ECO:0000256" key="10">
    <source>
        <dbReference type="ARBA" id="ARBA00022842"/>
    </source>
</evidence>
<evidence type="ECO:0000259" key="23">
    <source>
        <dbReference type="SMART" id="SM01242"/>
    </source>
</evidence>
<feature type="disulfide bond" evidence="17">
    <location>
        <begin position="195"/>
        <end position="202"/>
    </location>
</feature>
<evidence type="ECO:0000256" key="2">
    <source>
        <dbReference type="ARBA" id="ARBA00007449"/>
    </source>
</evidence>
<dbReference type="GO" id="GO:0009986">
    <property type="term" value="C:cell surface"/>
    <property type="evidence" value="ECO:0007669"/>
    <property type="project" value="TreeGrafter"/>
</dbReference>
<dbReference type="OrthoDB" id="410592at2759"/>
<feature type="disulfide bond" evidence="17">
    <location>
        <begin position="53"/>
        <end position="68"/>
    </location>
</feature>
<dbReference type="GO" id="GO:0046872">
    <property type="term" value="F:metal ion binding"/>
    <property type="evidence" value="ECO:0007669"/>
    <property type="project" value="UniProtKB-KW"/>
</dbReference>
<evidence type="ECO:0000256" key="7">
    <source>
        <dbReference type="ARBA" id="ARBA00022729"/>
    </source>
</evidence>
<keyword evidence="14 19" id="KW-0472">Membrane</keyword>
<feature type="disulfide bond" evidence="17">
    <location>
        <begin position="500"/>
        <end position="505"/>
    </location>
</feature>
<feature type="disulfide bond" evidence="17">
    <location>
        <begin position="426"/>
        <end position="668"/>
    </location>
</feature>
<dbReference type="Pfam" id="PF00362">
    <property type="entry name" value="Integrin_beta"/>
    <property type="match status" value="1"/>
</dbReference>
<keyword evidence="4" id="KW-0245">EGF-like domain</keyword>
<dbReference type="Pfam" id="PF23106">
    <property type="entry name" value="EGF_Teneurin"/>
    <property type="match status" value="1"/>
</dbReference>
<organism evidence="24 25">
    <name type="scientific">Synaphobranchus kaupii</name>
    <name type="common">Kaup's arrowtooth eel</name>
    <dbReference type="NCBI Taxonomy" id="118154"/>
    <lineage>
        <taxon>Eukaryota</taxon>
        <taxon>Metazoa</taxon>
        <taxon>Chordata</taxon>
        <taxon>Craniata</taxon>
        <taxon>Vertebrata</taxon>
        <taxon>Euteleostomi</taxon>
        <taxon>Actinopterygii</taxon>
        <taxon>Neopterygii</taxon>
        <taxon>Teleostei</taxon>
        <taxon>Anguilliformes</taxon>
        <taxon>Synaphobranchidae</taxon>
        <taxon>Synaphobranchus</taxon>
    </lineage>
</organism>
<dbReference type="SUPFAM" id="SSF57196">
    <property type="entry name" value="EGF/Laminin"/>
    <property type="match status" value="2"/>
</dbReference>
<dbReference type="Pfam" id="PF17205">
    <property type="entry name" value="PSI_integrin"/>
    <property type="match status" value="1"/>
</dbReference>
<dbReference type="GO" id="GO:0016477">
    <property type="term" value="P:cell migration"/>
    <property type="evidence" value="ECO:0007669"/>
    <property type="project" value="TreeGrafter"/>
</dbReference>
<dbReference type="SUPFAM" id="SSF69179">
    <property type="entry name" value="Integrin domains"/>
    <property type="match status" value="1"/>
</dbReference>
<dbReference type="InterPro" id="IPR033760">
    <property type="entry name" value="Integrin_beta_N"/>
</dbReference>
<dbReference type="SUPFAM" id="SSF103575">
    <property type="entry name" value="Plexin repeat"/>
    <property type="match status" value="1"/>
</dbReference>
<keyword evidence="12 19" id="KW-1133">Transmembrane helix</keyword>
<dbReference type="InterPro" id="IPR057073">
    <property type="entry name" value="EGF_integrin_2"/>
</dbReference>
<dbReference type="InterPro" id="IPR012896">
    <property type="entry name" value="Integrin_bsu_tail"/>
</dbReference>
<evidence type="ECO:0000256" key="3">
    <source>
        <dbReference type="ARBA" id="ARBA00022475"/>
    </source>
</evidence>
<dbReference type="AlphaFoldDB" id="A0A9Q1ITR4"/>
<dbReference type="FunFam" id="3.30.1680.10:FF:000002">
    <property type="entry name" value="Integrin beta"/>
    <property type="match status" value="1"/>
</dbReference>
<evidence type="ECO:0000259" key="22">
    <source>
        <dbReference type="SMART" id="SM00423"/>
    </source>
</evidence>
<evidence type="ECO:0000256" key="17">
    <source>
        <dbReference type="PIRSR" id="PIRSR002512-1"/>
    </source>
</evidence>
<feature type="disulfide bond" evidence="17">
    <location>
        <begin position="502"/>
        <end position="535"/>
    </location>
</feature>
<dbReference type="PANTHER" id="PTHR10082:SF9">
    <property type="entry name" value="INTEGRIN BETA-8"/>
    <property type="match status" value="1"/>
</dbReference>
<gene>
    <name evidence="24" type="ORF">SKAU_G00219870</name>
</gene>
<dbReference type="InterPro" id="IPR015812">
    <property type="entry name" value="Integrin_bsu"/>
</dbReference>
<reference evidence="24" key="1">
    <citation type="journal article" date="2023" name="Science">
        <title>Genome structures resolve the early diversification of teleost fishes.</title>
        <authorList>
            <person name="Parey E."/>
            <person name="Louis A."/>
            <person name="Montfort J."/>
            <person name="Bouchez O."/>
            <person name="Roques C."/>
            <person name="Iampietro C."/>
            <person name="Lluch J."/>
            <person name="Castinel A."/>
            <person name="Donnadieu C."/>
            <person name="Desvignes T."/>
            <person name="Floi Bucao C."/>
            <person name="Jouanno E."/>
            <person name="Wen M."/>
            <person name="Mejri S."/>
            <person name="Dirks R."/>
            <person name="Jansen H."/>
            <person name="Henkel C."/>
            <person name="Chen W.J."/>
            <person name="Zahm M."/>
            <person name="Cabau C."/>
            <person name="Klopp C."/>
            <person name="Thompson A.W."/>
            <person name="Robinson-Rechavi M."/>
            <person name="Braasch I."/>
            <person name="Lecointre G."/>
            <person name="Bobe J."/>
            <person name="Postlethwait J.H."/>
            <person name="Berthelot C."/>
            <person name="Roest Crollius H."/>
            <person name="Guiguen Y."/>
        </authorList>
    </citation>
    <scope>NUCLEOTIDE SEQUENCE</scope>
    <source>
        <strain evidence="24">WJC10195</strain>
    </source>
</reference>
<evidence type="ECO:0000256" key="9">
    <source>
        <dbReference type="ARBA" id="ARBA00022837"/>
    </source>
</evidence>
<feature type="disulfide bond" evidence="17">
    <location>
        <begin position="40"/>
        <end position="50"/>
    </location>
</feature>
<dbReference type="GO" id="GO:0005925">
    <property type="term" value="C:focal adhesion"/>
    <property type="evidence" value="ECO:0007669"/>
    <property type="project" value="TreeGrafter"/>
</dbReference>
<dbReference type="PROSITE" id="PS00243">
    <property type="entry name" value="I_EGF_1"/>
    <property type="match status" value="1"/>
</dbReference>
<evidence type="ECO:0000256" key="5">
    <source>
        <dbReference type="ARBA" id="ARBA00022692"/>
    </source>
</evidence>
<dbReference type="InterPro" id="IPR016201">
    <property type="entry name" value="PSI"/>
</dbReference>
<keyword evidence="11 18" id="KW-0130">Cell adhesion</keyword>
<protein>
    <recommendedName>
        <fullName evidence="18">Integrin beta</fullName>
    </recommendedName>
</protein>
<feature type="signal peptide" evidence="20">
    <location>
        <begin position="1"/>
        <end position="27"/>
    </location>
</feature>
<evidence type="ECO:0000256" key="1">
    <source>
        <dbReference type="ARBA" id="ARBA00004251"/>
    </source>
</evidence>
<feature type="domain" description="PSI" evidence="22">
    <location>
        <begin position="31"/>
        <end position="80"/>
    </location>
</feature>
<evidence type="ECO:0000256" key="15">
    <source>
        <dbReference type="ARBA" id="ARBA00023157"/>
    </source>
</evidence>
<dbReference type="Gene3D" id="2.60.40.1510">
    <property type="entry name" value="ntegrin, alpha v. Chain A, domain 3"/>
    <property type="match status" value="1"/>
</dbReference>
<dbReference type="FunFam" id="3.40.50.410:FF:000002">
    <property type="entry name" value="Integrin beta"/>
    <property type="match status" value="1"/>
</dbReference>
<evidence type="ECO:0000256" key="6">
    <source>
        <dbReference type="ARBA" id="ARBA00022723"/>
    </source>
</evidence>
<evidence type="ECO:0000256" key="12">
    <source>
        <dbReference type="ARBA" id="ARBA00022989"/>
    </source>
</evidence>
<evidence type="ECO:0000256" key="13">
    <source>
        <dbReference type="ARBA" id="ARBA00023037"/>
    </source>
</evidence>
<feature type="disulfide bond" evidence="17">
    <location>
        <begin position="634"/>
        <end position="676"/>
    </location>
</feature>
<dbReference type="FunFam" id="2.10.25.10:FF:000043">
    <property type="entry name" value="Integrin beta"/>
    <property type="match status" value="1"/>
</dbReference>
<evidence type="ECO:0000256" key="16">
    <source>
        <dbReference type="ARBA" id="ARBA00023180"/>
    </source>
</evidence>
<evidence type="ECO:0000256" key="18">
    <source>
        <dbReference type="RuleBase" id="RU000633"/>
    </source>
</evidence>
<dbReference type="Gene3D" id="3.30.1680.10">
    <property type="entry name" value="ligand-binding face of the semaphorins, domain 2"/>
    <property type="match status" value="1"/>
</dbReference>
<dbReference type="Gene3D" id="4.10.1240.30">
    <property type="match status" value="1"/>
</dbReference>
<feature type="transmembrane region" description="Helical" evidence="19">
    <location>
        <begin position="705"/>
        <end position="727"/>
    </location>
</feature>
<feature type="disulfide bond" evidence="17">
    <location>
        <begin position="250"/>
        <end position="291"/>
    </location>
</feature>
<feature type="disulfide bond" evidence="17">
    <location>
        <begin position="394"/>
        <end position="406"/>
    </location>
</feature>
<dbReference type="PANTHER" id="PTHR10082">
    <property type="entry name" value="INTEGRIN BETA SUBUNIT"/>
    <property type="match status" value="1"/>
</dbReference>
<keyword evidence="10" id="KW-0460">Magnesium</keyword>
<feature type="disulfide bond" evidence="17">
    <location>
        <begin position="32"/>
        <end position="458"/>
    </location>
</feature>
<dbReference type="GO" id="GO:0008305">
    <property type="term" value="C:integrin complex"/>
    <property type="evidence" value="ECO:0007669"/>
    <property type="project" value="TreeGrafter"/>
</dbReference>
<feature type="disulfide bond" evidence="17">
    <location>
        <begin position="541"/>
        <end position="546"/>
    </location>
</feature>
<evidence type="ECO:0000256" key="4">
    <source>
        <dbReference type="ARBA" id="ARBA00022536"/>
    </source>
</evidence>
<comment type="similarity">
    <text evidence="2 18">Belongs to the integrin beta chain family.</text>
</comment>
<dbReference type="FunFam" id="2.60.40.1510:FF:000010">
    <property type="entry name" value="Integrin beta"/>
    <property type="match status" value="1"/>
</dbReference>
<dbReference type="SMART" id="SM00423">
    <property type="entry name" value="PSI"/>
    <property type="match status" value="1"/>
</dbReference>
<evidence type="ECO:0000256" key="14">
    <source>
        <dbReference type="ARBA" id="ARBA00023136"/>
    </source>
</evidence>
<dbReference type="InterPro" id="IPR002369">
    <property type="entry name" value="Integrin_bsu_VWA"/>
</dbReference>
<feature type="disulfide bond" evidence="17">
    <location>
        <begin position="607"/>
        <end position="616"/>
    </location>
</feature>
<keyword evidence="8" id="KW-0677">Repeat</keyword>
<dbReference type="Proteomes" id="UP001152622">
    <property type="component" value="Chromosome 7"/>
</dbReference>
<comment type="subcellular location">
    <subcellularLocation>
        <location evidence="1 18">Cell membrane</location>
        <topology evidence="1 18">Single-pass type I membrane protein</topology>
    </subcellularLocation>
</comment>
<feature type="disulfide bond" evidence="17">
    <location>
        <begin position="582"/>
        <end position="630"/>
    </location>
</feature>
<keyword evidence="9" id="KW-0106">Calcium</keyword>
<feature type="disulfide bond" evidence="17">
    <location>
        <begin position="507"/>
        <end position="520"/>
    </location>
</feature>
<dbReference type="EMBL" id="JAINUF010000007">
    <property type="protein sequence ID" value="KAJ8354420.1"/>
    <property type="molecule type" value="Genomic_DNA"/>
</dbReference>
<feature type="disulfide bond" evidence="17">
    <location>
        <begin position="587"/>
        <end position="597"/>
    </location>
</feature>
<feature type="disulfide bond" evidence="17">
    <location>
        <begin position="559"/>
        <end position="566"/>
    </location>
</feature>
<dbReference type="Gene3D" id="3.40.50.410">
    <property type="entry name" value="von Willebrand factor, type A domain"/>
    <property type="match status" value="1"/>
</dbReference>
<dbReference type="SMART" id="SM01242">
    <property type="entry name" value="Integrin_B_tail"/>
    <property type="match status" value="1"/>
</dbReference>
<accession>A0A9Q1ITR4</accession>
<dbReference type="Gene3D" id="2.10.25.10">
    <property type="entry name" value="Laminin"/>
    <property type="match status" value="3"/>
</dbReference>
<dbReference type="PIRSF" id="PIRSF002512">
    <property type="entry name" value="Integrin_B"/>
    <property type="match status" value="1"/>
</dbReference>
<evidence type="ECO:0000256" key="8">
    <source>
        <dbReference type="ARBA" id="ARBA00022737"/>
    </source>
</evidence>
<evidence type="ECO:0000256" key="11">
    <source>
        <dbReference type="ARBA" id="ARBA00022889"/>
    </source>
</evidence>
<keyword evidence="7 20" id="KW-0732">Signal</keyword>
<feature type="domain" description="Integrin beta subunit tail" evidence="23">
    <location>
        <begin position="607"/>
        <end position="702"/>
    </location>
</feature>
<dbReference type="GO" id="GO:0005178">
    <property type="term" value="F:integrin binding"/>
    <property type="evidence" value="ECO:0007669"/>
    <property type="project" value="TreeGrafter"/>
</dbReference>
<keyword evidence="13 18" id="KW-0401">Integrin</keyword>
<name>A0A9Q1ITR4_SYNKA</name>
<dbReference type="SUPFAM" id="SSF53300">
    <property type="entry name" value="vWA-like"/>
    <property type="match status" value="1"/>
</dbReference>
<evidence type="ECO:0000313" key="25">
    <source>
        <dbReference type="Proteomes" id="UP001152622"/>
    </source>
</evidence>
<dbReference type="SMART" id="SM00187">
    <property type="entry name" value="INB"/>
    <property type="match status" value="1"/>
</dbReference>
<dbReference type="GO" id="GO:0033627">
    <property type="term" value="P:cell adhesion mediated by integrin"/>
    <property type="evidence" value="ECO:0007669"/>
    <property type="project" value="TreeGrafter"/>
</dbReference>
<evidence type="ECO:0000313" key="24">
    <source>
        <dbReference type="EMBL" id="KAJ8354420.1"/>
    </source>
</evidence>
<feature type="disulfide bond" evidence="17">
    <location>
        <begin position="43"/>
        <end position="79"/>
    </location>
</feature>
<sequence>MTSWKHYILHWLVLTVSFTAFIKTSHSVDNGCTSPSIKTCNECLYRGPECGWCFQEGFLDGAQINERCDFVPNLVQKGCELEFIEHPAVRVEVNASLSSTQVTPKEITVQLRPGSETSFVLEVRQLERYPVDMYYLVDVSASMQDNLDRLKTVGIALSQRMREYSSDFRVGFGSFVDKPVSPYINVHPSKISNPCSDFDTQCRPAHGFIHVLPITENAAEFTRVIRQQRISGNMDTPEGGFDAMLQAAVCQREIGWRPEAKHLLLVMTDQPSHLALDSKLAGIVVPHDGNCHLENNTYTQSATLEHPSIGQLAEKLLENSIYSIFAVEQVQYMWYEDLIPLLPGTYLGKLLPKALNLKDLVIEAYKKLLSDVEVEIVVQNHQIHRFWVNVTALCPEGSRTQGPSKCSNVRPNQIVYFNITIGMTTCPSLEEEDEALVIVRPVGFNETTVVRVRPVCGCRCGERAGCLDEEACDDAGDRPGPAQDCQPAGAGPECSGRGTCACGKCACDRSGLGTIHGKYCQIDDFSCPYSQGLSCGGRGQCVLGECQCVSGWTGESCGCPLSTETCLSEDGALCSGQGRCICGRCRCDDPRRSGQFCEKCPLCSGSCQSHWRCVLCHLSHDFSVLGATECNRTCSSTVHYVDGTLEYQLLNLGPMPLSGSTGDNSKLCLYPTHERCHCRFQIGSTQGVTEILIGRHPECRSSQRYITTFILVFLLTLLLGLSGIALLKFLLIRRAQTPGEPTVAVFHVTNKENSYVPTPSEKTITYRREQPLEMHIHVHKMALNEVWQ</sequence>
<evidence type="ECO:0000256" key="20">
    <source>
        <dbReference type="SAM" id="SignalP"/>
    </source>
</evidence>
<dbReference type="GO" id="GO:0007229">
    <property type="term" value="P:integrin-mediated signaling pathway"/>
    <property type="evidence" value="ECO:0007669"/>
    <property type="project" value="UniProtKB-KW"/>
</dbReference>
<keyword evidence="6" id="KW-0479">Metal-binding</keyword>
<keyword evidence="15 17" id="KW-1015">Disulfide bond</keyword>
<feature type="disulfide bond" evidence="17">
    <location>
        <begin position="548"/>
        <end position="557"/>
    </location>
</feature>
<feature type="chain" id="PRO_5040290521" description="Integrin beta" evidence="20">
    <location>
        <begin position="28"/>
        <end position="788"/>
    </location>
</feature>
<dbReference type="PROSITE" id="PS52047">
    <property type="entry name" value="I_EGF_2"/>
    <property type="match status" value="1"/>
</dbReference>
<dbReference type="InterPro" id="IPR032695">
    <property type="entry name" value="Integrin_dom_sf"/>
</dbReference>
<feature type="disulfide bond" evidence="17">
    <location>
        <begin position="456"/>
        <end position="460"/>
    </location>
</feature>
<keyword evidence="16" id="KW-0325">Glycoprotein</keyword>
<feature type="disulfide bond" evidence="17">
    <location>
        <begin position="580"/>
        <end position="585"/>
    </location>
</feature>
<proteinExistence type="inferred from homology"/>
<evidence type="ECO:0000256" key="19">
    <source>
        <dbReference type="SAM" id="Phobius"/>
    </source>
</evidence>
<feature type="domain" description="Integrin beta subunit VWA" evidence="21">
    <location>
        <begin position="39"/>
        <end position="458"/>
    </location>
</feature>
<dbReference type="FunFam" id="2.10.25.10:FF:000076">
    <property type="entry name" value="Integrin beta"/>
    <property type="match status" value="1"/>
</dbReference>
<keyword evidence="3" id="KW-1003">Cell membrane</keyword>
<comment type="caution">
    <text evidence="24">The sequence shown here is derived from an EMBL/GenBank/DDBJ whole genome shotgun (WGS) entry which is preliminary data.</text>
</comment>
<dbReference type="Pfam" id="PF23105">
    <property type="entry name" value="EGF_integrin"/>
    <property type="match status" value="1"/>
</dbReference>
<dbReference type="PRINTS" id="PR01186">
    <property type="entry name" value="INTEGRINB"/>
</dbReference>
<feature type="disulfide bond" evidence="17">
    <location>
        <begin position="613"/>
        <end position="699"/>
    </location>
</feature>
<dbReference type="InterPro" id="IPR057243">
    <property type="entry name" value="Integrin_I-EGF_CS"/>
</dbReference>
<dbReference type="GO" id="GO:0098609">
    <property type="term" value="P:cell-cell adhesion"/>
    <property type="evidence" value="ECO:0007669"/>
    <property type="project" value="TreeGrafter"/>
</dbReference>
<evidence type="ECO:0000259" key="21">
    <source>
        <dbReference type="SMART" id="SM00187"/>
    </source>
</evidence>
<feature type="disulfide bond" evidence="17">
    <location>
        <begin position="600"/>
        <end position="603"/>
    </location>
</feature>